<comment type="caution">
    <text evidence="1">The sequence shown here is derived from an EMBL/GenBank/DDBJ whole genome shotgun (WGS) entry which is preliminary data.</text>
</comment>
<proteinExistence type="predicted"/>
<dbReference type="AlphaFoldDB" id="A0A2N8IS64"/>
<organism evidence="1 2">
    <name type="scientific">Akkermansia muciniphila</name>
    <dbReference type="NCBI Taxonomy" id="239935"/>
    <lineage>
        <taxon>Bacteria</taxon>
        <taxon>Pseudomonadati</taxon>
        <taxon>Verrucomicrobiota</taxon>
        <taxon>Verrucomicrobiia</taxon>
        <taxon>Verrucomicrobiales</taxon>
        <taxon>Akkermansiaceae</taxon>
        <taxon>Akkermansia</taxon>
    </lineage>
</organism>
<reference evidence="1 2" key="1">
    <citation type="journal article" date="2017" name="BMC Genomics">
        <title>Genome sequencing of 39 Akkermansia muciniphila isolates reveals its population structure, genomic and functional diverisity, and global distribution in mammalian gut microbiotas.</title>
        <authorList>
            <person name="Guo X."/>
            <person name="Li S."/>
            <person name="Zhang J."/>
            <person name="Wu F."/>
            <person name="Li X."/>
            <person name="Wu D."/>
            <person name="Zhang M."/>
            <person name="Ou Z."/>
            <person name="Jie Z."/>
            <person name="Yan Q."/>
            <person name="Li P."/>
            <person name="Yi J."/>
            <person name="Peng Y."/>
        </authorList>
    </citation>
    <scope>NUCLEOTIDE SEQUENCE [LARGE SCALE GENOMIC DNA]</scope>
    <source>
        <strain evidence="1 2">GP28</strain>
    </source>
</reference>
<dbReference type="Pfam" id="PF08308">
    <property type="entry name" value="PEGA"/>
    <property type="match status" value="1"/>
</dbReference>
<evidence type="ECO:0000313" key="1">
    <source>
        <dbReference type="EMBL" id="PND04194.1"/>
    </source>
</evidence>
<dbReference type="EMBL" id="PJLB01000005">
    <property type="protein sequence ID" value="PND04194.1"/>
    <property type="molecule type" value="Genomic_DNA"/>
</dbReference>
<dbReference type="InterPro" id="IPR013229">
    <property type="entry name" value="PEGA"/>
</dbReference>
<dbReference type="Proteomes" id="UP000236075">
    <property type="component" value="Unassembled WGS sequence"/>
</dbReference>
<gene>
    <name evidence="1" type="ORF">CXT95_05380</name>
</gene>
<evidence type="ECO:0000313" key="2">
    <source>
        <dbReference type="Proteomes" id="UP000236075"/>
    </source>
</evidence>
<accession>A0A2N8IS64</accession>
<sequence length="132" mass="14414">MIFSRAMTHGLFPHLLLLSAFCGASLSCSSSSRDITIRSIPSGASLRVNGDYAGQAPVTLSLNRHKPVHVAADKPGFLSTEKTFYPEMTTQGAILWGRNNEKSKDFKTDILTIRLKKADSGAPPLRELPAQW</sequence>
<name>A0A2N8IS64_9BACT</name>
<protein>
    <submittedName>
        <fullName evidence="1">PEGA domain-containing protein</fullName>
    </submittedName>
</protein>
<dbReference type="PROSITE" id="PS51257">
    <property type="entry name" value="PROKAR_LIPOPROTEIN"/>
    <property type="match status" value="1"/>
</dbReference>